<sequence>MKPRAALPSLALLSVLLAGALVGCSGATSDAGGSGATSDAGGSQNRVAAAEAPAPALAEAYDASDGRNRVGPGPDVMSRAVIRKGNVELRSADVGAAQAEVQKVVNRYFGQVTEEKTSTDDDGKPAYTNLVLRIPTERFADAMDDLKGIADAELVSANSSENDVTTKLIDTRTRVAAQKRSIARITVLFGRAQSIRDIMAIEAELSQRQADLDSLERQAAYLRGQTSMSTITVSIDKTPATAVKKAQQDESGFFAGLSAGWDALAAFATGLATVLGALLPWLVVVGILGPPVYLLVRAIRRRISAVRGSST</sequence>
<reference evidence="6" key="1">
    <citation type="journal article" date="2019" name="Int. J. Syst. Evol. Microbiol.">
        <title>The Global Catalogue of Microorganisms (GCM) 10K type strain sequencing project: providing services to taxonomists for standard genome sequencing and annotation.</title>
        <authorList>
            <consortium name="The Broad Institute Genomics Platform"/>
            <consortium name="The Broad Institute Genome Sequencing Center for Infectious Disease"/>
            <person name="Wu L."/>
            <person name="Ma J."/>
        </authorList>
    </citation>
    <scope>NUCLEOTIDE SEQUENCE [LARGE SCALE GENOMIC DNA]</scope>
    <source>
        <strain evidence="6">JCM 11813</strain>
    </source>
</reference>
<feature type="domain" description="DUF4349" evidence="4">
    <location>
        <begin position="79"/>
        <end position="291"/>
    </location>
</feature>
<dbReference type="EMBL" id="BAAAJE010000006">
    <property type="protein sequence ID" value="GAA1140522.1"/>
    <property type="molecule type" value="Genomic_DNA"/>
</dbReference>
<evidence type="ECO:0000313" key="6">
    <source>
        <dbReference type="Proteomes" id="UP001499979"/>
    </source>
</evidence>
<evidence type="ECO:0000256" key="1">
    <source>
        <dbReference type="SAM" id="MobiDB-lite"/>
    </source>
</evidence>
<dbReference type="Proteomes" id="UP001499979">
    <property type="component" value="Unassembled WGS sequence"/>
</dbReference>
<keyword evidence="2" id="KW-0812">Transmembrane</keyword>
<proteinExistence type="predicted"/>
<keyword evidence="2" id="KW-1133">Transmembrane helix</keyword>
<evidence type="ECO:0000313" key="5">
    <source>
        <dbReference type="EMBL" id="GAA1140522.1"/>
    </source>
</evidence>
<dbReference type="PROSITE" id="PS51257">
    <property type="entry name" value="PROKAR_LIPOPROTEIN"/>
    <property type="match status" value="1"/>
</dbReference>
<keyword evidence="6" id="KW-1185">Reference proteome</keyword>
<feature type="region of interest" description="Disordered" evidence="1">
    <location>
        <begin position="28"/>
        <end position="51"/>
    </location>
</feature>
<protein>
    <recommendedName>
        <fullName evidence="4">DUF4349 domain-containing protein</fullName>
    </recommendedName>
</protein>
<evidence type="ECO:0000259" key="4">
    <source>
        <dbReference type="Pfam" id="PF14257"/>
    </source>
</evidence>
<organism evidence="5 6">
    <name type="scientific">Nocardioides aquiterrae</name>
    <dbReference type="NCBI Taxonomy" id="203799"/>
    <lineage>
        <taxon>Bacteria</taxon>
        <taxon>Bacillati</taxon>
        <taxon>Actinomycetota</taxon>
        <taxon>Actinomycetes</taxon>
        <taxon>Propionibacteriales</taxon>
        <taxon>Nocardioidaceae</taxon>
        <taxon>Nocardioides</taxon>
    </lineage>
</organism>
<dbReference type="InterPro" id="IPR025645">
    <property type="entry name" value="DUF4349"/>
</dbReference>
<dbReference type="Pfam" id="PF14257">
    <property type="entry name" value="DUF4349"/>
    <property type="match status" value="1"/>
</dbReference>
<evidence type="ECO:0000256" key="2">
    <source>
        <dbReference type="SAM" id="Phobius"/>
    </source>
</evidence>
<feature type="signal peptide" evidence="3">
    <location>
        <begin position="1"/>
        <end position="20"/>
    </location>
</feature>
<accession>A0ABP4EZY5</accession>
<keyword evidence="3" id="KW-0732">Signal</keyword>
<dbReference type="RefSeq" id="WP_343907376.1">
    <property type="nucleotide sequence ID" value="NZ_BAAAJE010000006.1"/>
</dbReference>
<evidence type="ECO:0000256" key="3">
    <source>
        <dbReference type="SAM" id="SignalP"/>
    </source>
</evidence>
<feature type="chain" id="PRO_5045863818" description="DUF4349 domain-containing protein" evidence="3">
    <location>
        <begin position="21"/>
        <end position="311"/>
    </location>
</feature>
<name>A0ABP4EZY5_9ACTN</name>
<feature type="transmembrane region" description="Helical" evidence="2">
    <location>
        <begin position="278"/>
        <end position="296"/>
    </location>
</feature>
<comment type="caution">
    <text evidence="5">The sequence shown here is derived from an EMBL/GenBank/DDBJ whole genome shotgun (WGS) entry which is preliminary data.</text>
</comment>
<keyword evidence="2" id="KW-0472">Membrane</keyword>
<gene>
    <name evidence="5" type="ORF">GCM10009606_20090</name>
</gene>